<dbReference type="Proteomes" id="UP000799429">
    <property type="component" value="Unassembled WGS sequence"/>
</dbReference>
<keyword evidence="3" id="KW-1185">Reference proteome</keyword>
<organism evidence="2 3">
    <name type="scientific">Patellaria atrata CBS 101060</name>
    <dbReference type="NCBI Taxonomy" id="1346257"/>
    <lineage>
        <taxon>Eukaryota</taxon>
        <taxon>Fungi</taxon>
        <taxon>Dikarya</taxon>
        <taxon>Ascomycota</taxon>
        <taxon>Pezizomycotina</taxon>
        <taxon>Dothideomycetes</taxon>
        <taxon>Dothideomycetes incertae sedis</taxon>
        <taxon>Patellariales</taxon>
        <taxon>Patellariaceae</taxon>
        <taxon>Patellaria</taxon>
    </lineage>
</organism>
<evidence type="ECO:0000313" key="3">
    <source>
        <dbReference type="Proteomes" id="UP000799429"/>
    </source>
</evidence>
<sequence length="293" mass="32762">MPQSGIHSNAHADEHCLFRIRDVQYVAVPIPILPRSNYPANKIVPVTVIAETLHEHLNETRVKNLIDRWLRADDAFCPEFLQNVVFIMPVGQTSDLGGIQSSLQSLWGTEWSSTISLATTIREVYQELHQFREDYRAKYSKEPYGGGKNVNEEQHKDALERLAVYKEFLLKEVLQGNLREALVVLSITSQAVDYRNATVDPPSAPNALDGIWLAPILSAPELSVPIEEMEYVSDLSKRKEHLLIVVSLLGRPGSDMKLLDTACRTLDRSGRTSLVSTGSKMNIGGKFVKEDPA</sequence>
<protein>
    <recommendedName>
        <fullName evidence="1">Scytalone dehydratase-like protein Arp1 N-terminal domain-containing protein</fullName>
    </recommendedName>
</protein>
<dbReference type="AlphaFoldDB" id="A0A9P4S359"/>
<reference evidence="2" key="1">
    <citation type="journal article" date="2020" name="Stud. Mycol.">
        <title>101 Dothideomycetes genomes: a test case for predicting lifestyles and emergence of pathogens.</title>
        <authorList>
            <person name="Haridas S."/>
            <person name="Albert R."/>
            <person name="Binder M."/>
            <person name="Bloem J."/>
            <person name="Labutti K."/>
            <person name="Salamov A."/>
            <person name="Andreopoulos B."/>
            <person name="Baker S."/>
            <person name="Barry K."/>
            <person name="Bills G."/>
            <person name="Bluhm B."/>
            <person name="Cannon C."/>
            <person name="Castanera R."/>
            <person name="Culley D."/>
            <person name="Daum C."/>
            <person name="Ezra D."/>
            <person name="Gonzalez J."/>
            <person name="Henrissat B."/>
            <person name="Kuo A."/>
            <person name="Liang C."/>
            <person name="Lipzen A."/>
            <person name="Lutzoni F."/>
            <person name="Magnuson J."/>
            <person name="Mondo S."/>
            <person name="Nolan M."/>
            <person name="Ohm R."/>
            <person name="Pangilinan J."/>
            <person name="Park H.-J."/>
            <person name="Ramirez L."/>
            <person name="Alfaro M."/>
            <person name="Sun H."/>
            <person name="Tritt A."/>
            <person name="Yoshinaga Y."/>
            <person name="Zwiers L.-H."/>
            <person name="Turgeon B."/>
            <person name="Goodwin S."/>
            <person name="Spatafora J."/>
            <person name="Crous P."/>
            <person name="Grigoriev I."/>
        </authorList>
    </citation>
    <scope>NUCLEOTIDE SEQUENCE</scope>
    <source>
        <strain evidence="2">CBS 101060</strain>
    </source>
</reference>
<evidence type="ECO:0000313" key="2">
    <source>
        <dbReference type="EMBL" id="KAF2835336.1"/>
    </source>
</evidence>
<comment type="caution">
    <text evidence="2">The sequence shown here is derived from an EMBL/GenBank/DDBJ whole genome shotgun (WGS) entry which is preliminary data.</text>
</comment>
<feature type="domain" description="Scytalone dehydratase-like protein Arp1 N-terminal" evidence="1">
    <location>
        <begin position="40"/>
        <end position="93"/>
    </location>
</feature>
<dbReference type="Pfam" id="PF26053">
    <property type="entry name" value="DUF8016"/>
    <property type="match status" value="1"/>
</dbReference>
<dbReference type="OrthoDB" id="5423360at2759"/>
<dbReference type="InterPro" id="IPR058329">
    <property type="entry name" value="Arp1_N"/>
</dbReference>
<name>A0A9P4S359_9PEZI</name>
<accession>A0A9P4S359</accession>
<evidence type="ECO:0000259" key="1">
    <source>
        <dbReference type="Pfam" id="PF26053"/>
    </source>
</evidence>
<dbReference type="EMBL" id="MU006109">
    <property type="protein sequence ID" value="KAF2835336.1"/>
    <property type="molecule type" value="Genomic_DNA"/>
</dbReference>
<gene>
    <name evidence="2" type="ORF">M501DRAFT_1019857</name>
</gene>
<proteinExistence type="predicted"/>